<feature type="domain" description="Reverse transcriptase" evidence="3">
    <location>
        <begin position="103"/>
        <end position="285"/>
    </location>
</feature>
<dbReference type="PROSITE" id="PS50878">
    <property type="entry name" value="RT_POL"/>
    <property type="match status" value="1"/>
</dbReference>
<dbReference type="Proteomes" id="UP000683360">
    <property type="component" value="Unassembled WGS sequence"/>
</dbReference>
<name>A0A8S3VD90_MYTED</name>
<dbReference type="Gene3D" id="3.30.70.270">
    <property type="match status" value="1"/>
</dbReference>
<dbReference type="EMBL" id="CAJPWZ010003272">
    <property type="protein sequence ID" value="CAG2255470.1"/>
    <property type="molecule type" value="Genomic_DNA"/>
</dbReference>
<dbReference type="AlphaFoldDB" id="A0A8S3VD90"/>
<dbReference type="InterPro" id="IPR052055">
    <property type="entry name" value="Hepadnavirus_pol/RT"/>
</dbReference>
<dbReference type="CDD" id="cd09275">
    <property type="entry name" value="RNase_HI_RT_DIRS1"/>
    <property type="match status" value="1"/>
</dbReference>
<dbReference type="CDD" id="cd03714">
    <property type="entry name" value="RT_DIRS1"/>
    <property type="match status" value="1"/>
</dbReference>
<dbReference type="InterPro" id="IPR011010">
    <property type="entry name" value="DNA_brk_join_enz"/>
</dbReference>
<dbReference type="GO" id="GO:0015074">
    <property type="term" value="P:DNA integration"/>
    <property type="evidence" value="ECO:0007669"/>
    <property type="project" value="InterPro"/>
</dbReference>
<feature type="region of interest" description="Disordered" evidence="2">
    <location>
        <begin position="1"/>
        <end position="78"/>
    </location>
</feature>
<dbReference type="Gene3D" id="1.10.443.10">
    <property type="entry name" value="Intergrase catalytic core"/>
    <property type="match status" value="1"/>
</dbReference>
<accession>A0A8S3VD90</accession>
<dbReference type="InterPro" id="IPR043502">
    <property type="entry name" value="DNA/RNA_pol_sf"/>
</dbReference>
<comment type="caution">
    <text evidence="4">The sequence shown here is derived from an EMBL/GenBank/DDBJ whole genome shotgun (WGS) entry which is preliminary data.</text>
</comment>
<dbReference type="InterPro" id="IPR000477">
    <property type="entry name" value="RT_dom"/>
</dbReference>
<dbReference type="SUPFAM" id="SSF56349">
    <property type="entry name" value="DNA breaking-rejoining enzymes"/>
    <property type="match status" value="1"/>
</dbReference>
<gene>
    <name evidence="4" type="ORF">MEDL_66907</name>
</gene>
<dbReference type="PANTHER" id="PTHR33050">
    <property type="entry name" value="REVERSE TRANSCRIPTASE DOMAIN-CONTAINING PROTEIN"/>
    <property type="match status" value="1"/>
</dbReference>
<dbReference type="PANTHER" id="PTHR33050:SF7">
    <property type="entry name" value="RIBONUCLEASE H"/>
    <property type="match status" value="1"/>
</dbReference>
<proteinExistence type="predicted"/>
<evidence type="ECO:0000256" key="1">
    <source>
        <dbReference type="ARBA" id="ARBA00023172"/>
    </source>
</evidence>
<evidence type="ECO:0000313" key="5">
    <source>
        <dbReference type="Proteomes" id="UP000683360"/>
    </source>
</evidence>
<evidence type="ECO:0000259" key="3">
    <source>
        <dbReference type="PROSITE" id="PS50878"/>
    </source>
</evidence>
<dbReference type="GO" id="GO:0003677">
    <property type="term" value="F:DNA binding"/>
    <property type="evidence" value="ECO:0007669"/>
    <property type="project" value="InterPro"/>
</dbReference>
<dbReference type="OrthoDB" id="6090063at2759"/>
<keyword evidence="5" id="KW-1185">Reference proteome</keyword>
<dbReference type="GO" id="GO:0006310">
    <property type="term" value="P:DNA recombination"/>
    <property type="evidence" value="ECO:0007669"/>
    <property type="project" value="UniProtKB-KW"/>
</dbReference>
<dbReference type="InterPro" id="IPR043128">
    <property type="entry name" value="Rev_trsase/Diguanyl_cyclase"/>
</dbReference>
<feature type="compositionally biased region" description="Low complexity" evidence="2">
    <location>
        <begin position="34"/>
        <end position="51"/>
    </location>
</feature>
<feature type="compositionally biased region" description="Polar residues" evidence="2">
    <location>
        <begin position="60"/>
        <end position="78"/>
    </location>
</feature>
<feature type="compositionally biased region" description="Polar residues" evidence="2">
    <location>
        <begin position="24"/>
        <end position="33"/>
    </location>
</feature>
<protein>
    <recommendedName>
        <fullName evidence="3">Reverse transcriptase domain-containing protein</fullName>
    </recommendedName>
</protein>
<dbReference type="Gene3D" id="3.10.10.10">
    <property type="entry name" value="HIV Type 1 Reverse Transcriptase, subunit A, domain 1"/>
    <property type="match status" value="1"/>
</dbReference>
<keyword evidence="1" id="KW-0233">DNA recombination</keyword>
<dbReference type="Pfam" id="PF00078">
    <property type="entry name" value="RVT_1"/>
    <property type="match status" value="1"/>
</dbReference>
<dbReference type="SUPFAM" id="SSF56672">
    <property type="entry name" value="DNA/RNA polymerases"/>
    <property type="match status" value="1"/>
</dbReference>
<organism evidence="4 5">
    <name type="scientific">Mytilus edulis</name>
    <name type="common">Blue mussel</name>
    <dbReference type="NCBI Taxonomy" id="6550"/>
    <lineage>
        <taxon>Eukaryota</taxon>
        <taxon>Metazoa</taxon>
        <taxon>Spiralia</taxon>
        <taxon>Lophotrochozoa</taxon>
        <taxon>Mollusca</taxon>
        <taxon>Bivalvia</taxon>
        <taxon>Autobranchia</taxon>
        <taxon>Pteriomorphia</taxon>
        <taxon>Mytilida</taxon>
        <taxon>Mytiloidea</taxon>
        <taxon>Mytilidae</taxon>
        <taxon>Mytilinae</taxon>
        <taxon>Mytilus</taxon>
    </lineage>
</organism>
<reference evidence="4" key="1">
    <citation type="submission" date="2021-03" db="EMBL/GenBank/DDBJ databases">
        <authorList>
            <person name="Bekaert M."/>
        </authorList>
    </citation>
    <scope>NUCLEOTIDE SEQUENCE</scope>
</reference>
<evidence type="ECO:0000313" key="4">
    <source>
        <dbReference type="EMBL" id="CAG2255470.1"/>
    </source>
</evidence>
<dbReference type="InterPro" id="IPR013762">
    <property type="entry name" value="Integrase-like_cat_sf"/>
</dbReference>
<sequence>MFGLPLQRVQEELSKNPPPVKVSVQVTNGKRSVNATSSSNSTSASGGPPSSAKKRKNNYGKPQNKPNNSGKSSVPISLSHTQDPVKCQLLSVEVDTMLQKAAIEEVSILTLSPGFYSRLFLVPKKTGGMRPVIDLSILNKFLIVPHFKMETNRSIRASILPGMWTTSLDLSDAYFHIPISKTYRKYLRFVWNNKVFQFKALPFGLSTAPLAFTKIMQAAIAHLHSLSIQIHSYLDDSLLKEFCPIKLRVQTDLVINCFLSLGFLISWKKSEIIPSQDFVFLGRTFPNQCRPSPPTRGEIYKTMSENTFIPDGSISHSTSILATSGSIELSGRCNSIGTTSHSSASVLSAQVMDCSFTRMGSIDSNHSAFISTPSMVVSTGKCNEGPMSVPSSSQSNIIHRCLHPRLGSISGGAYNLGSLESRSFGRAYQCIGNESSSVCTESFPNVSKESVCHSGTDNTTVVAYLKNQGGTHSPSLYQIARDILLLCFQLQVHLVVRHIAGHLNILADTLSRSLAPVNTEWELLQVVFKAVTLHWGSPQIDLFATSLNHKLLTFVSPVPDPKSFAVDAMSLSWKGMFGYAFPPFRFLSPVLQKIAGENCKIIVIAPAWPKQSWFPDLLRLSCACPLVLPLRPDLLSQIKGKVLYQNPEKLHLHAWLLSGLASEREVFLKEQPSISQSLSETPLALSMMQNGQSSQIGVGYRSAISRTIHISGGPDFGINEHISLLVRSFSLERPRQKTLVPKWDLGLVLSFLKLPPFEPAETIDLRFLSYKCCFLLALASGRRRSEIHAFSISDACLRFNRDKSSVTLLTDPAFLAKNQIPDKGAEPVVIPALPSDSISVLLCPVRILSIYLERTCSLRSVSNSRLFIPIKKGISDLSVKTISTWICKCISLAYGSSKAELLNSFNVKAHDVRGISTSWALFNSASLEEVLSAGFWRNENSFISHYLQSMATFAESLYSLGPIVSAQRLNFPPVSSVTGDSALR</sequence>
<evidence type="ECO:0000256" key="2">
    <source>
        <dbReference type="SAM" id="MobiDB-lite"/>
    </source>
</evidence>